<dbReference type="InterPro" id="IPR015877">
    <property type="entry name" value="MAT1_centre"/>
</dbReference>
<gene>
    <name evidence="12" type="ORF">BS50DRAFT_567883</name>
</gene>
<dbReference type="GO" id="GO:0070985">
    <property type="term" value="C:transcription factor TFIIK complex"/>
    <property type="evidence" value="ECO:0007669"/>
    <property type="project" value="UniProtKB-ARBA"/>
</dbReference>
<organism evidence="12 13">
    <name type="scientific">Corynespora cassiicola Philippines</name>
    <dbReference type="NCBI Taxonomy" id="1448308"/>
    <lineage>
        <taxon>Eukaryota</taxon>
        <taxon>Fungi</taxon>
        <taxon>Dikarya</taxon>
        <taxon>Ascomycota</taxon>
        <taxon>Pezizomycotina</taxon>
        <taxon>Dothideomycetes</taxon>
        <taxon>Pleosporomycetidae</taxon>
        <taxon>Pleosporales</taxon>
        <taxon>Corynesporascaceae</taxon>
        <taxon>Corynespora</taxon>
    </lineage>
</organism>
<evidence type="ECO:0000256" key="5">
    <source>
        <dbReference type="ARBA" id="ARBA00022833"/>
    </source>
</evidence>
<dbReference type="GO" id="GO:0008270">
    <property type="term" value="F:zinc ion binding"/>
    <property type="evidence" value="ECO:0007669"/>
    <property type="project" value="UniProtKB-KW"/>
</dbReference>
<dbReference type="AlphaFoldDB" id="A0A2T2PBX8"/>
<dbReference type="SUPFAM" id="SSF57850">
    <property type="entry name" value="RING/U-box"/>
    <property type="match status" value="1"/>
</dbReference>
<feature type="region of interest" description="Disordered" evidence="10">
    <location>
        <begin position="1"/>
        <end position="31"/>
    </location>
</feature>
<proteinExistence type="predicted"/>
<dbReference type="FunFam" id="3.30.40.10:FF:000037">
    <property type="entry name" value="Cdk-activating kinase assembly factor MAT1, centre"/>
    <property type="match status" value="1"/>
</dbReference>
<dbReference type="InterPro" id="IPR013083">
    <property type="entry name" value="Znf_RING/FYVE/PHD"/>
</dbReference>
<feature type="region of interest" description="Disordered" evidence="10">
    <location>
        <begin position="205"/>
        <end position="225"/>
    </location>
</feature>
<evidence type="ECO:0000256" key="6">
    <source>
        <dbReference type="ARBA" id="ARBA00023242"/>
    </source>
</evidence>
<dbReference type="GO" id="GO:0061575">
    <property type="term" value="F:cyclin-dependent protein serine/threonine kinase activator activity"/>
    <property type="evidence" value="ECO:0007669"/>
    <property type="project" value="InterPro"/>
</dbReference>
<name>A0A2T2PBX8_CORCC</name>
<dbReference type="GO" id="GO:0006357">
    <property type="term" value="P:regulation of transcription by RNA polymerase II"/>
    <property type="evidence" value="ECO:0007669"/>
    <property type="project" value="TreeGrafter"/>
</dbReference>
<comment type="subcellular location">
    <subcellularLocation>
        <location evidence="1">Nucleus</location>
    </subcellularLocation>
</comment>
<keyword evidence="12" id="KW-0418">Kinase</keyword>
<evidence type="ECO:0000256" key="1">
    <source>
        <dbReference type="ARBA" id="ARBA00004123"/>
    </source>
</evidence>
<dbReference type="PROSITE" id="PS00518">
    <property type="entry name" value="ZF_RING_1"/>
    <property type="match status" value="1"/>
</dbReference>
<evidence type="ECO:0000313" key="12">
    <source>
        <dbReference type="EMBL" id="PSN75167.1"/>
    </source>
</evidence>
<dbReference type="Gene3D" id="3.30.40.10">
    <property type="entry name" value="Zinc/RING finger domain, C3HC4 (zinc finger)"/>
    <property type="match status" value="1"/>
</dbReference>
<dbReference type="Proteomes" id="UP000240883">
    <property type="component" value="Unassembled WGS sequence"/>
</dbReference>
<dbReference type="CDD" id="cd16573">
    <property type="entry name" value="RING-HC_TFB3-like"/>
    <property type="match status" value="1"/>
</dbReference>
<dbReference type="EMBL" id="KZ678128">
    <property type="protein sequence ID" value="PSN75167.1"/>
    <property type="molecule type" value="Genomic_DNA"/>
</dbReference>
<dbReference type="PANTHER" id="PTHR12683">
    <property type="entry name" value="CDK-ACTIVATING KINASE ASSEMBLY FACTOR MAT1"/>
    <property type="match status" value="1"/>
</dbReference>
<dbReference type="PANTHER" id="PTHR12683:SF13">
    <property type="entry name" value="CDK-ACTIVATING KINASE ASSEMBLY FACTOR MAT1"/>
    <property type="match status" value="1"/>
</dbReference>
<evidence type="ECO:0000256" key="8">
    <source>
        <dbReference type="ARBA" id="ARBA00033277"/>
    </source>
</evidence>
<reference evidence="12 13" key="1">
    <citation type="journal article" date="2018" name="Front. Microbiol.">
        <title>Genome-Wide Analysis of Corynespora cassiicola Leaf Fall Disease Putative Effectors.</title>
        <authorList>
            <person name="Lopez D."/>
            <person name="Ribeiro S."/>
            <person name="Label P."/>
            <person name="Fumanal B."/>
            <person name="Venisse J.S."/>
            <person name="Kohler A."/>
            <person name="de Oliveira R.R."/>
            <person name="Labutti K."/>
            <person name="Lipzen A."/>
            <person name="Lail K."/>
            <person name="Bauer D."/>
            <person name="Ohm R.A."/>
            <person name="Barry K.W."/>
            <person name="Spatafora J."/>
            <person name="Grigoriev I.V."/>
            <person name="Martin F.M."/>
            <person name="Pujade-Renaud V."/>
        </authorList>
    </citation>
    <scope>NUCLEOTIDE SEQUENCE [LARGE SCALE GENOMIC DNA]</scope>
    <source>
        <strain evidence="12 13">Philippines</strain>
    </source>
</reference>
<evidence type="ECO:0000256" key="3">
    <source>
        <dbReference type="ARBA" id="ARBA00022723"/>
    </source>
</evidence>
<keyword evidence="12" id="KW-0808">Transferase</keyword>
<evidence type="ECO:0000259" key="11">
    <source>
        <dbReference type="PROSITE" id="PS50089"/>
    </source>
</evidence>
<dbReference type="GO" id="GO:0016301">
    <property type="term" value="F:kinase activity"/>
    <property type="evidence" value="ECO:0007669"/>
    <property type="project" value="UniProtKB-KW"/>
</dbReference>
<sequence length="349" mass="38811">MSKQRAGGAKRLVEDGGASPLSKSLHGLSIQHGSPRSARALADSTSDICPVCKSSRYLNPNMRFLVNPECYHKMCESCVDRIFSHGPAPCPIAGCKRTLRKAKFRAQTFEDLKVEREVDIRRRVARAMDKVESDFETLKDYNDYLETVEEVTWNLILKTDVEATERKLRLWEEAQKAELNPNASRRAFDPDPSLPSDTAQVVLKKGGTQRKMPATGAGTQDPLEGADDAVRDTGFVFRGLKKRKAPEPVKDFDPFDGWSFEPQYYVVQDNYHVDWLTKTKDDPGHIAGGYDMRDFYGRALCDAFAGFGVFIQDEIVARENQVSGDADIGTDNAAVAAAGGKDVNMDDVF</sequence>
<dbReference type="NCBIfam" id="TIGR00570">
    <property type="entry name" value="cdk7"/>
    <property type="match status" value="1"/>
</dbReference>
<keyword evidence="5" id="KW-0862">Zinc</keyword>
<dbReference type="Pfam" id="PF17121">
    <property type="entry name" value="zf-C3HC4_5"/>
    <property type="match status" value="1"/>
</dbReference>
<keyword evidence="4 9" id="KW-0863">Zinc-finger</keyword>
<dbReference type="InterPro" id="IPR017907">
    <property type="entry name" value="Znf_RING_CS"/>
</dbReference>
<evidence type="ECO:0000256" key="4">
    <source>
        <dbReference type="ARBA" id="ARBA00022771"/>
    </source>
</evidence>
<evidence type="ECO:0000313" key="13">
    <source>
        <dbReference type="Proteomes" id="UP000240883"/>
    </source>
</evidence>
<dbReference type="InterPro" id="IPR004575">
    <property type="entry name" value="MAT1/Tfb3"/>
</dbReference>
<feature type="domain" description="RING-type" evidence="11">
    <location>
        <begin position="49"/>
        <end position="92"/>
    </location>
</feature>
<dbReference type="Pfam" id="PF06391">
    <property type="entry name" value="MAT1"/>
    <property type="match status" value="1"/>
</dbReference>
<evidence type="ECO:0000256" key="10">
    <source>
        <dbReference type="SAM" id="MobiDB-lite"/>
    </source>
</evidence>
<protein>
    <recommendedName>
        <fullName evidence="2">RNA polymerase II transcription factor B subunit 3</fullName>
    </recommendedName>
    <alternativeName>
        <fullName evidence="8">RNA polymerase II transcription factor B 38 kDa subunit</fullName>
    </alternativeName>
    <alternativeName>
        <fullName evidence="7">RNA polymerase II transcription factor B p38 subunit</fullName>
    </alternativeName>
</protein>
<evidence type="ECO:0000256" key="7">
    <source>
        <dbReference type="ARBA" id="ARBA00029873"/>
    </source>
</evidence>
<evidence type="ECO:0000256" key="2">
    <source>
        <dbReference type="ARBA" id="ARBA00022257"/>
    </source>
</evidence>
<keyword evidence="3" id="KW-0479">Metal-binding</keyword>
<dbReference type="GO" id="GO:0006289">
    <property type="term" value="P:nucleotide-excision repair"/>
    <property type="evidence" value="ECO:0007669"/>
    <property type="project" value="InterPro"/>
</dbReference>
<dbReference type="InterPro" id="IPR001841">
    <property type="entry name" value="Znf_RING"/>
</dbReference>
<dbReference type="STRING" id="1448308.A0A2T2PBX8"/>
<evidence type="ECO:0000256" key="9">
    <source>
        <dbReference type="PROSITE-ProRule" id="PRU00175"/>
    </source>
</evidence>
<dbReference type="OrthoDB" id="5963at2759"/>
<keyword evidence="13" id="KW-1185">Reference proteome</keyword>
<accession>A0A2T2PBX8</accession>
<dbReference type="PROSITE" id="PS50089">
    <property type="entry name" value="ZF_RING_2"/>
    <property type="match status" value="1"/>
</dbReference>
<keyword evidence="6" id="KW-0539">Nucleus</keyword>